<dbReference type="AlphaFoldDB" id="A0A672JVK4"/>
<accession>A0A672JVK4</accession>
<organism evidence="2 3">
    <name type="scientific">Sinocyclocheilus grahami</name>
    <name type="common">Dianchi golden-line fish</name>
    <name type="synonym">Barbus grahami</name>
    <dbReference type="NCBI Taxonomy" id="75366"/>
    <lineage>
        <taxon>Eukaryota</taxon>
        <taxon>Metazoa</taxon>
        <taxon>Chordata</taxon>
        <taxon>Craniata</taxon>
        <taxon>Vertebrata</taxon>
        <taxon>Euteleostomi</taxon>
        <taxon>Actinopterygii</taxon>
        <taxon>Neopterygii</taxon>
        <taxon>Teleostei</taxon>
        <taxon>Ostariophysi</taxon>
        <taxon>Cypriniformes</taxon>
        <taxon>Cyprinidae</taxon>
        <taxon>Cyprininae</taxon>
        <taxon>Sinocyclocheilus</taxon>
    </lineage>
</organism>
<proteinExistence type="predicted"/>
<name>A0A672JVK4_SINGR</name>
<keyword evidence="3" id="KW-1185">Reference proteome</keyword>
<reference evidence="2" key="2">
    <citation type="submission" date="2025-09" db="UniProtKB">
        <authorList>
            <consortium name="Ensembl"/>
        </authorList>
    </citation>
    <scope>IDENTIFICATION</scope>
</reference>
<dbReference type="Ensembl" id="ENSSGRT00000000507.1">
    <property type="protein sequence ID" value="ENSSGRP00000000447.1"/>
    <property type="gene ID" value="ENSSGRG00000000300.1"/>
</dbReference>
<dbReference type="Gene3D" id="3.40.50.12690">
    <property type="match status" value="1"/>
</dbReference>
<dbReference type="Gene3D" id="3.40.50.12700">
    <property type="match status" value="1"/>
</dbReference>
<evidence type="ECO:0000313" key="2">
    <source>
        <dbReference type="Ensembl" id="ENSSGRP00000000447.1"/>
    </source>
</evidence>
<dbReference type="SUPFAM" id="SSF52266">
    <property type="entry name" value="SGNH hydrolase"/>
    <property type="match status" value="1"/>
</dbReference>
<dbReference type="Proteomes" id="UP000472262">
    <property type="component" value="Unassembled WGS sequence"/>
</dbReference>
<feature type="region of interest" description="Disordered" evidence="1">
    <location>
        <begin position="71"/>
        <end position="97"/>
    </location>
</feature>
<reference evidence="2" key="1">
    <citation type="submission" date="2025-08" db="UniProtKB">
        <authorList>
            <consortium name="Ensembl"/>
        </authorList>
    </citation>
    <scope>IDENTIFICATION</scope>
</reference>
<evidence type="ECO:0000256" key="1">
    <source>
        <dbReference type="SAM" id="MobiDB-lite"/>
    </source>
</evidence>
<sequence length="219" mass="24417">MTTAKKGTSRNSCLVPYTLQPFEALTLEGAFGAVEKQIRDLVERQAQLRERRASRDDARVSIQCAANSPTTSTPCVSLHRPGQHHGPWVHPPRKTRARPRANRFAPLREMERDAVIVGDSIVRHVRTMIAEGKVHTHCFPGARVLDVSAQISAILKGGVNNTKLRQTETLKRDFRSLIEMVRSISPAMRIIVSGPFSTFFGAELLSDNISRTLCYAPYD</sequence>
<dbReference type="OMA" id="ARVSIQC"/>
<dbReference type="InParanoid" id="A0A672JVK4"/>
<protein>
    <submittedName>
        <fullName evidence="2">Uncharacterized protein</fullName>
    </submittedName>
</protein>
<evidence type="ECO:0000313" key="3">
    <source>
        <dbReference type="Proteomes" id="UP000472262"/>
    </source>
</evidence>